<organism evidence="2 3">
    <name type="scientific">Pararge aegeria aegeria</name>
    <dbReference type="NCBI Taxonomy" id="348720"/>
    <lineage>
        <taxon>Eukaryota</taxon>
        <taxon>Metazoa</taxon>
        <taxon>Ecdysozoa</taxon>
        <taxon>Arthropoda</taxon>
        <taxon>Hexapoda</taxon>
        <taxon>Insecta</taxon>
        <taxon>Pterygota</taxon>
        <taxon>Neoptera</taxon>
        <taxon>Endopterygota</taxon>
        <taxon>Lepidoptera</taxon>
        <taxon>Glossata</taxon>
        <taxon>Ditrysia</taxon>
        <taxon>Papilionoidea</taxon>
        <taxon>Nymphalidae</taxon>
        <taxon>Satyrinae</taxon>
        <taxon>Satyrini</taxon>
        <taxon>Parargina</taxon>
        <taxon>Pararge</taxon>
    </lineage>
</organism>
<gene>
    <name evidence="2" type="primary">jg20226</name>
    <name evidence="2" type="ORF">PAEG_LOCUS9293</name>
</gene>
<protein>
    <submittedName>
        <fullName evidence="2">Jg20226 protein</fullName>
    </submittedName>
</protein>
<dbReference type="EMBL" id="CAKXAJ010024767">
    <property type="protein sequence ID" value="CAH2230014.1"/>
    <property type="molecule type" value="Genomic_DNA"/>
</dbReference>
<sequence length="277" mass="31504">MWNVRAGRRARPGGPASGARWPYKQPTAELERALRDQLHYSHTLDEDIMEQILSASSDEREDIPRLALNSSNRSTSSIHSSSSERLHRLRSDNEKLELQVNNLECRLKDKDALITELNRVRDSLSQQCQAAGLRLEAERDNSARLALLLDSHKDSADTLHNQDSSMIDMLKRRLESAMKCDADVQEREQALLRRLRQLERAPPAAPDAPTTIENEKTELAREISSLRRCLTADSPDAASDKQQVQQLQQQVRQLRAQLEARSQQLSNDEKEQAVNWG</sequence>
<feature type="compositionally biased region" description="Basic residues" evidence="1">
    <location>
        <begin position="1"/>
        <end position="11"/>
    </location>
</feature>
<feature type="region of interest" description="Disordered" evidence="1">
    <location>
        <begin position="258"/>
        <end position="277"/>
    </location>
</feature>
<proteinExistence type="predicted"/>
<comment type="caution">
    <text evidence="2">The sequence shown here is derived from an EMBL/GenBank/DDBJ whole genome shotgun (WGS) entry which is preliminary data.</text>
</comment>
<feature type="compositionally biased region" description="Low complexity" evidence="1">
    <location>
        <begin position="66"/>
        <end position="81"/>
    </location>
</feature>
<evidence type="ECO:0000313" key="2">
    <source>
        <dbReference type="EMBL" id="CAH2230014.1"/>
    </source>
</evidence>
<dbReference type="OrthoDB" id="2020852at2759"/>
<feature type="compositionally biased region" description="Basic and acidic residues" evidence="1">
    <location>
        <begin position="267"/>
        <end position="277"/>
    </location>
</feature>
<dbReference type="Proteomes" id="UP000838756">
    <property type="component" value="Unassembled WGS sequence"/>
</dbReference>
<reference evidence="2" key="1">
    <citation type="submission" date="2022-03" db="EMBL/GenBank/DDBJ databases">
        <authorList>
            <person name="Lindestad O."/>
        </authorList>
    </citation>
    <scope>NUCLEOTIDE SEQUENCE</scope>
</reference>
<evidence type="ECO:0000313" key="3">
    <source>
        <dbReference type="Proteomes" id="UP000838756"/>
    </source>
</evidence>
<evidence type="ECO:0000256" key="1">
    <source>
        <dbReference type="SAM" id="MobiDB-lite"/>
    </source>
</evidence>
<keyword evidence="3" id="KW-1185">Reference proteome</keyword>
<dbReference type="AlphaFoldDB" id="A0A8S4R6Q9"/>
<accession>A0A8S4R6Q9</accession>
<name>A0A8S4R6Q9_9NEOP</name>
<feature type="region of interest" description="Disordered" evidence="1">
    <location>
        <begin position="1"/>
        <end position="24"/>
    </location>
</feature>
<feature type="region of interest" description="Disordered" evidence="1">
    <location>
        <begin position="66"/>
        <end position="87"/>
    </location>
</feature>